<evidence type="ECO:0000256" key="8">
    <source>
        <dbReference type="PROSITE-ProRule" id="PRU01379"/>
    </source>
</evidence>
<dbReference type="PANTHER" id="PTHR11705:SF143">
    <property type="entry name" value="SLL0236 PROTEIN"/>
    <property type="match status" value="1"/>
</dbReference>
<organism evidence="11 12">
    <name type="scientific">Planococcus dechangensis</name>
    <dbReference type="NCBI Taxonomy" id="1176255"/>
    <lineage>
        <taxon>Bacteria</taxon>
        <taxon>Bacillati</taxon>
        <taxon>Bacillota</taxon>
        <taxon>Bacilli</taxon>
        <taxon>Bacillales</taxon>
        <taxon>Caryophanaceae</taxon>
        <taxon>Planococcus</taxon>
    </lineage>
</organism>
<feature type="domain" description="Peptidase M14" evidence="10">
    <location>
        <begin position="48"/>
        <end position="349"/>
    </location>
</feature>
<dbReference type="SMART" id="SM00631">
    <property type="entry name" value="Zn_pept"/>
    <property type="match status" value="1"/>
</dbReference>
<dbReference type="GO" id="GO:0004180">
    <property type="term" value="F:carboxypeptidase activity"/>
    <property type="evidence" value="ECO:0007669"/>
    <property type="project" value="UniProtKB-KW"/>
</dbReference>
<keyword evidence="5" id="KW-0378">Hydrolase</keyword>
<dbReference type="PANTHER" id="PTHR11705">
    <property type="entry name" value="PROTEASE FAMILY M14 CARBOXYPEPTIDASE A,B"/>
    <property type="match status" value="1"/>
</dbReference>
<dbReference type="PROSITE" id="PS00132">
    <property type="entry name" value="CARBOXYPEPT_ZN_1"/>
    <property type="match status" value="1"/>
</dbReference>
<evidence type="ECO:0000259" key="10">
    <source>
        <dbReference type="PROSITE" id="PS52035"/>
    </source>
</evidence>
<feature type="chain" id="PRO_5047460848" evidence="9">
    <location>
        <begin position="32"/>
        <end position="349"/>
    </location>
</feature>
<accession>A0ABV9MG94</accession>
<evidence type="ECO:0000256" key="1">
    <source>
        <dbReference type="ARBA" id="ARBA00001947"/>
    </source>
</evidence>
<sequence>MKTLKKGALTLSLAGALVFSAVPMNSTVVEAVGNGPGYGGNETINTSILTTYSEMADYLQKQEAKQQNMELEVIGESVKGRDLFLVKYMTNPENPTILFLTQQHGNEQLTTEGALEFIKHLGTGKMKGVTDNVNILVVPMLNPDGAMGDVDFSLDDYIASGDRNLTRLNAVGVDLNRDHVTKIQPETQALHTNVMSKYDIDYMIDLHHQGANSERDGELVSGSILYPTSPNVDPDVLEGSKKLGSVVFDAIDSKGWGHLGKYNGGDAETISRNGIAVEYGISTLLFEMRGMSDHYYDSYVLGQKSNGYLIKQTVTTLESTVRAIADGSIEDADTSFWDTLAFQQTRPSE</sequence>
<keyword evidence="6" id="KW-0862">Zinc</keyword>
<keyword evidence="12" id="KW-1185">Reference proteome</keyword>
<dbReference type="EMBL" id="JBHSGL010000005">
    <property type="protein sequence ID" value="MFC4713623.1"/>
    <property type="molecule type" value="Genomic_DNA"/>
</dbReference>
<dbReference type="SUPFAM" id="SSF53187">
    <property type="entry name" value="Zn-dependent exopeptidases"/>
    <property type="match status" value="1"/>
</dbReference>
<comment type="caution">
    <text evidence="11">The sequence shown here is derived from an EMBL/GenBank/DDBJ whole genome shotgun (WGS) entry which is preliminary data.</text>
</comment>
<evidence type="ECO:0000256" key="2">
    <source>
        <dbReference type="ARBA" id="ARBA00005988"/>
    </source>
</evidence>
<evidence type="ECO:0000256" key="7">
    <source>
        <dbReference type="ARBA" id="ARBA00023049"/>
    </source>
</evidence>
<dbReference type="InterPro" id="IPR057246">
    <property type="entry name" value="CARBOXYPEPT_ZN_1"/>
</dbReference>
<comment type="caution">
    <text evidence="8">Lacks conserved residue(s) required for the propagation of feature annotation.</text>
</comment>
<reference evidence="12" key="1">
    <citation type="journal article" date="2019" name="Int. J. Syst. Evol. Microbiol.">
        <title>The Global Catalogue of Microorganisms (GCM) 10K type strain sequencing project: providing services to taxonomists for standard genome sequencing and annotation.</title>
        <authorList>
            <consortium name="The Broad Institute Genomics Platform"/>
            <consortium name="The Broad Institute Genome Sequencing Center for Infectious Disease"/>
            <person name="Wu L."/>
            <person name="Ma J."/>
        </authorList>
    </citation>
    <scope>NUCLEOTIDE SEQUENCE [LARGE SCALE GENOMIC DNA]</scope>
    <source>
        <strain evidence="12">CGMCC 1.12151</strain>
    </source>
</reference>
<gene>
    <name evidence="11" type="ORF">ACFO5U_12145</name>
</gene>
<keyword evidence="3" id="KW-0645">Protease</keyword>
<keyword evidence="7" id="KW-0482">Metalloprotease</keyword>
<dbReference type="PRINTS" id="PR00765">
    <property type="entry name" value="CRBOXYPTASEA"/>
</dbReference>
<proteinExistence type="inferred from homology"/>
<dbReference type="PROSITE" id="PS52035">
    <property type="entry name" value="PEPTIDASE_M14"/>
    <property type="match status" value="1"/>
</dbReference>
<keyword evidence="9" id="KW-0732">Signal</keyword>
<evidence type="ECO:0000313" key="12">
    <source>
        <dbReference type="Proteomes" id="UP001595932"/>
    </source>
</evidence>
<evidence type="ECO:0000256" key="3">
    <source>
        <dbReference type="ARBA" id="ARBA00022670"/>
    </source>
</evidence>
<feature type="signal peptide" evidence="9">
    <location>
        <begin position="1"/>
        <end position="31"/>
    </location>
</feature>
<dbReference type="Proteomes" id="UP001595932">
    <property type="component" value="Unassembled WGS sequence"/>
</dbReference>
<dbReference type="InterPro" id="IPR000834">
    <property type="entry name" value="Peptidase_M14"/>
</dbReference>
<evidence type="ECO:0000256" key="4">
    <source>
        <dbReference type="ARBA" id="ARBA00022723"/>
    </source>
</evidence>
<dbReference type="Pfam" id="PF00246">
    <property type="entry name" value="Peptidase_M14"/>
    <property type="match status" value="1"/>
</dbReference>
<evidence type="ECO:0000256" key="9">
    <source>
        <dbReference type="SAM" id="SignalP"/>
    </source>
</evidence>
<comment type="similarity">
    <text evidence="2 8">Belongs to the peptidase M14 family.</text>
</comment>
<dbReference type="Gene3D" id="3.40.630.10">
    <property type="entry name" value="Zn peptidases"/>
    <property type="match status" value="1"/>
</dbReference>
<comment type="cofactor">
    <cofactor evidence="1">
        <name>Zn(2+)</name>
        <dbReference type="ChEBI" id="CHEBI:29105"/>
    </cofactor>
</comment>
<protein>
    <submittedName>
        <fullName evidence="11">M14 family zinc carboxypeptidase</fullName>
    </submittedName>
</protein>
<keyword evidence="4" id="KW-0479">Metal-binding</keyword>
<dbReference type="RefSeq" id="WP_377279324.1">
    <property type="nucleotide sequence ID" value="NZ_JBHSGL010000005.1"/>
</dbReference>
<evidence type="ECO:0000256" key="5">
    <source>
        <dbReference type="ARBA" id="ARBA00022801"/>
    </source>
</evidence>
<evidence type="ECO:0000313" key="11">
    <source>
        <dbReference type="EMBL" id="MFC4713623.1"/>
    </source>
</evidence>
<keyword evidence="11" id="KW-0121">Carboxypeptidase</keyword>
<name>A0ABV9MG94_9BACL</name>
<evidence type="ECO:0000256" key="6">
    <source>
        <dbReference type="ARBA" id="ARBA00022833"/>
    </source>
</evidence>